<evidence type="ECO:0000256" key="3">
    <source>
        <dbReference type="ARBA" id="ARBA00018863"/>
    </source>
</evidence>
<evidence type="ECO:0000256" key="10">
    <source>
        <dbReference type="ARBA" id="ARBA00023175"/>
    </source>
</evidence>
<evidence type="ECO:0000256" key="5">
    <source>
        <dbReference type="ARBA" id="ARBA00022490"/>
    </source>
</evidence>
<dbReference type="Gene3D" id="3.40.50.300">
    <property type="entry name" value="P-loop containing nucleotide triphosphate hydrolases"/>
    <property type="match status" value="1"/>
</dbReference>
<keyword evidence="7" id="KW-0970">Cilium biogenesis/degradation</keyword>
<evidence type="ECO:0000256" key="8">
    <source>
        <dbReference type="ARBA" id="ARBA00023017"/>
    </source>
</evidence>
<evidence type="ECO:0000256" key="9">
    <source>
        <dbReference type="ARBA" id="ARBA00023069"/>
    </source>
</evidence>
<keyword evidence="12" id="KW-0966">Cell projection</keyword>
<comment type="similarity">
    <text evidence="2">Belongs to the dynein light intermediate chain family.</text>
</comment>
<comment type="subcellular location">
    <subcellularLocation>
        <location evidence="1">Cytoplasm</location>
        <location evidence="1">Cytoskeleton</location>
        <location evidence="1">Cilium basal body</location>
    </subcellularLocation>
</comment>
<keyword evidence="9" id="KW-0969">Cilium</keyword>
<evidence type="ECO:0000313" key="13">
    <source>
        <dbReference type="EMBL" id="KAK6640461.1"/>
    </source>
</evidence>
<reference evidence="13 14" key="1">
    <citation type="submission" date="2023-09" db="EMBL/GenBank/DDBJ databases">
        <title>Genomes of two closely related lineages of the louse Polyplax serrata with different host specificities.</title>
        <authorList>
            <person name="Martinu J."/>
            <person name="Tarabai H."/>
            <person name="Stefka J."/>
            <person name="Hypsa V."/>
        </authorList>
    </citation>
    <scope>NUCLEOTIDE SEQUENCE [LARGE SCALE GENOMIC DNA]</scope>
    <source>
        <strain evidence="13">98ZLc_SE</strain>
    </source>
</reference>
<dbReference type="InterPro" id="IPR040045">
    <property type="entry name" value="DYNC2LI1"/>
</dbReference>
<accession>A0ABR1BEA4</accession>
<proteinExistence type="inferred from homology"/>
<evidence type="ECO:0000256" key="12">
    <source>
        <dbReference type="ARBA" id="ARBA00023273"/>
    </source>
</evidence>
<sequence length="941" mass="107141">MIQRFLDQNEPIKKTLAMEYNFGRKSGRSLTKDVCHVWELGGGVAFVNLLNVYLGKHNNTTLVLVLDLSSPETLWTLLETILQTAYSSLKKKEQTNDFKFRGNQIDSNNEDFDHLTPFPIPLLIIGSKYDLFEAFDPDKKEIICRTLRRVAHSLAASLFFYSDKDANLVKKLKDIFHHHGFGGSQWKGCSTDYNKPLLIPYGADSFSQLEINVKTLKSPNQGLMIERFKHFYTAVFPQSSDIKDTSIMDDPAKNPNFKEPLIDNLRLEKDEELERYQQEKKRRNLINPSDVTIKKQNQSCNHNDMDKEFVLFLNEENILHDLEIAAIEYEKTVKNMRRVANFPPPPFRFQFALDFSKLKERSGELVLEGSNTPFGELPEPHVGLNLIKNVIYCTTILVVSSVTLEKTDLQIFPLVINLPISNEISRLLLYPSYGLESLKGMLISKTTLAKYVRSSILSCESLHCQRNKWQRYTDNIFSVCPECHGFMKEHIPSTDAGEEIYCQFVPLKAYHSMGRFQALNVRIKDELCNASELDVGEEYIITGRLNERNFEAMNIQHVSSNLEGYSDIPEPIKNLHFEISQTSPNCLSSFVIALSSLLGSFLIPTSSFLNLKIGLMLCLATMQADVPVPLIAIGSDALNAKILFQAAGKFAGRYVRYSAANSFLGGIIKPGVQADVICQEAGQLVFAGKGICDLGDWSKFKKEQTNYICQTIESGQILFNKGEFGKSNLTSFVPLKCSVWAYWSNRGNSSTSSLQLKRLVNVFGIPFLADEKNELEHTKICLRNMSTLVTDFDQFPRNGTITPEDFREFFKVINSREVTLSESASQLIRGYFVVRRRDQPQWLPLGAIKTMYEYNINVVQHKGVLSTALAEAHARLALRNEVLFEDVVAIIYLYEESLASIWGEFVLPYPKIPWNEKEPIYVWMSKQLREFSIWLEAYVGI</sequence>
<keyword evidence="10" id="KW-0505">Motor protein</keyword>
<dbReference type="EMBL" id="JAWJWF010000001">
    <property type="protein sequence ID" value="KAK6640461.1"/>
    <property type="molecule type" value="Genomic_DNA"/>
</dbReference>
<evidence type="ECO:0000256" key="6">
    <source>
        <dbReference type="ARBA" id="ARBA00022701"/>
    </source>
</evidence>
<dbReference type="PANTHER" id="PTHR13236">
    <property type="entry name" value="DYNEIN 2 LIGHT INTERMEDIATE CHAIN, ISOFORM 2"/>
    <property type="match status" value="1"/>
</dbReference>
<evidence type="ECO:0000313" key="14">
    <source>
        <dbReference type="Proteomes" id="UP001359485"/>
    </source>
</evidence>
<keyword evidence="8" id="KW-0243">Dynein</keyword>
<dbReference type="Proteomes" id="UP001359485">
    <property type="component" value="Unassembled WGS sequence"/>
</dbReference>
<evidence type="ECO:0000256" key="1">
    <source>
        <dbReference type="ARBA" id="ARBA00004120"/>
    </source>
</evidence>
<keyword evidence="14" id="KW-1185">Reference proteome</keyword>
<organism evidence="13 14">
    <name type="scientific">Polyplax serrata</name>
    <name type="common">Common mouse louse</name>
    <dbReference type="NCBI Taxonomy" id="468196"/>
    <lineage>
        <taxon>Eukaryota</taxon>
        <taxon>Metazoa</taxon>
        <taxon>Ecdysozoa</taxon>
        <taxon>Arthropoda</taxon>
        <taxon>Hexapoda</taxon>
        <taxon>Insecta</taxon>
        <taxon>Pterygota</taxon>
        <taxon>Neoptera</taxon>
        <taxon>Paraneoptera</taxon>
        <taxon>Psocodea</taxon>
        <taxon>Troctomorpha</taxon>
        <taxon>Phthiraptera</taxon>
        <taxon>Anoplura</taxon>
        <taxon>Polyplacidae</taxon>
        <taxon>Polyplax</taxon>
    </lineage>
</organism>
<keyword evidence="4" id="KW-0217">Developmental protein</keyword>
<evidence type="ECO:0000256" key="2">
    <source>
        <dbReference type="ARBA" id="ARBA00006831"/>
    </source>
</evidence>
<name>A0ABR1BEA4_POLSC</name>
<dbReference type="InterPro" id="IPR027417">
    <property type="entry name" value="P-loop_NTPase"/>
</dbReference>
<gene>
    <name evidence="13" type="ORF">RUM44_012155</name>
</gene>
<evidence type="ECO:0000256" key="4">
    <source>
        <dbReference type="ARBA" id="ARBA00022473"/>
    </source>
</evidence>
<evidence type="ECO:0000256" key="7">
    <source>
        <dbReference type="ARBA" id="ARBA00022794"/>
    </source>
</evidence>
<keyword evidence="11" id="KW-0206">Cytoskeleton</keyword>
<keyword evidence="5" id="KW-0963">Cytoplasm</keyword>
<evidence type="ECO:0000256" key="11">
    <source>
        <dbReference type="ARBA" id="ARBA00023212"/>
    </source>
</evidence>
<protein>
    <recommendedName>
        <fullName evidence="3">Cytoplasmic dynein 2 light intermediate chain 1</fullName>
    </recommendedName>
</protein>
<keyword evidence="6" id="KW-0493">Microtubule</keyword>
<comment type="caution">
    <text evidence="13">The sequence shown here is derived from an EMBL/GenBank/DDBJ whole genome shotgun (WGS) entry which is preliminary data.</text>
</comment>
<dbReference type="PANTHER" id="PTHR13236:SF0">
    <property type="entry name" value="CYTOPLASMIC DYNEIN 2 LIGHT INTERMEDIATE CHAIN 1"/>
    <property type="match status" value="1"/>
</dbReference>